<accession>A0A8S5Q802</accession>
<name>A0A8S5Q802_9CAUD</name>
<dbReference type="EMBL" id="BK015589">
    <property type="protein sequence ID" value="DAE14628.1"/>
    <property type="molecule type" value="Genomic_DNA"/>
</dbReference>
<organism evidence="1">
    <name type="scientific">Myoviridae sp. ctTRu92</name>
    <dbReference type="NCBI Taxonomy" id="2825111"/>
    <lineage>
        <taxon>Viruses</taxon>
        <taxon>Duplodnaviria</taxon>
        <taxon>Heunggongvirae</taxon>
        <taxon>Uroviricota</taxon>
        <taxon>Caudoviricetes</taxon>
    </lineage>
</organism>
<evidence type="ECO:0000313" key="1">
    <source>
        <dbReference type="EMBL" id="DAE14628.1"/>
    </source>
</evidence>
<reference evidence="1" key="1">
    <citation type="journal article" date="2021" name="Proc. Natl. Acad. Sci. U.S.A.">
        <title>A Catalog of Tens of Thousands of Viruses from Human Metagenomes Reveals Hidden Associations with Chronic Diseases.</title>
        <authorList>
            <person name="Tisza M.J."/>
            <person name="Buck C.B."/>
        </authorList>
    </citation>
    <scope>NUCLEOTIDE SEQUENCE</scope>
    <source>
        <strain evidence="1">CtTRu92</strain>
    </source>
</reference>
<sequence>MTQFLDISKNYTLSKLSDRVGSYQAEKFLRDNGVTRSPNIGRAFSEKVTTIVENTQEVDWQRKASILNKMVDDSDVFEEAALSSENNWKVLSEANTFIGKLRVPDTITLPKTSDVLGNGEPVQSDIYDKVMNDLSQYPHRISPEIFNSYSVRNTTQLADPVVTGTAFNNIFPIPWGDITIYSQLSRESKDIPVYPEELQDSRSANYSTMPDMLYQYEPWYLYQGSGPRECTINFGTMHRDMWSGDHSDGKANELIRFFESMCYPEYDGSAVNTDIATLYIKGSVYVSGIVTKVDPKWSGPLLQDGWYACVDLSVSIIEISNNALNREYVKSLPIIG</sequence>
<proteinExistence type="predicted"/>
<protein>
    <submittedName>
        <fullName evidence="1">Uncharacterized protein</fullName>
    </submittedName>
</protein>